<dbReference type="EMBL" id="AMZY02000007">
    <property type="protein sequence ID" value="EMS34172.1"/>
    <property type="molecule type" value="Genomic_DNA"/>
</dbReference>
<proteinExistence type="predicted"/>
<dbReference type="InterPro" id="IPR025420">
    <property type="entry name" value="DUF4143"/>
</dbReference>
<evidence type="ECO:0008006" key="5">
    <source>
        <dbReference type="Google" id="ProtNLM"/>
    </source>
</evidence>
<dbReference type="SUPFAM" id="SSF52540">
    <property type="entry name" value="P-loop containing nucleoside triphosphate hydrolases"/>
    <property type="match status" value="1"/>
</dbReference>
<dbReference type="Proteomes" id="UP000010953">
    <property type="component" value="Unassembled WGS sequence"/>
</dbReference>
<dbReference type="InterPro" id="IPR041682">
    <property type="entry name" value="AAA_14"/>
</dbReference>
<dbReference type="Pfam" id="PF13173">
    <property type="entry name" value="AAA_14"/>
    <property type="match status" value="1"/>
</dbReference>
<dbReference type="RefSeq" id="WP_008625475.1">
    <property type="nucleotide sequence ID" value="NZ_AMZY02000007.1"/>
</dbReference>
<gene>
    <name evidence="3" type="ORF">C943_03989</name>
</gene>
<dbReference type="InParanoid" id="M7Y091"/>
<keyword evidence="4" id="KW-1185">Reference proteome</keyword>
<dbReference type="PANTHER" id="PTHR33295:SF8">
    <property type="entry name" value="AAA+ ATPASE DOMAIN-CONTAINING PROTEIN"/>
    <property type="match status" value="1"/>
</dbReference>
<evidence type="ECO:0000313" key="4">
    <source>
        <dbReference type="Proteomes" id="UP000010953"/>
    </source>
</evidence>
<feature type="domain" description="AAA" evidence="1">
    <location>
        <begin position="39"/>
        <end position="160"/>
    </location>
</feature>
<protein>
    <recommendedName>
        <fullName evidence="5">ATPase</fullName>
    </recommendedName>
</protein>
<sequence>MLSQIILQQTLASQKFDLQKKDIGLERFEVNELPVLSSHALIVSGIRRCGKSTFLLQMLSKRFPDAIYLNFEDPRLYGFDLSDFQKLDLLISEHKGKVLFFDEIQVIKSWEIFVRQKLDQGFQIIITGSNASLLSQELGTKLTGRHITKELFPFSFQEFCEFRNLPISSESVSQYVELGGFPEFLKSERQEILNQLLDDLLVRDIAQRYGVRDLKSLQQLTVYLITNVGKPVSGNQLKKALEIGATSTVLEYFSYLEACWLFFFIPKFSYSQKKQLINPKKVYSIDTGMVTANSRSFSQDLGRRFENLVFLTLRRKHHEIYYFSEKKECDFVVFDRRGLLAVVQVCFKLSSENMDRELEGLWGAMSFFSLKKGYLVTLDQKDYFEKDDNRIEVVPFHEFEIP</sequence>
<evidence type="ECO:0000259" key="2">
    <source>
        <dbReference type="Pfam" id="PF13635"/>
    </source>
</evidence>
<comment type="caution">
    <text evidence="3">The sequence shown here is derived from an EMBL/GenBank/DDBJ whole genome shotgun (WGS) entry which is preliminary data.</text>
</comment>
<organism evidence="3 4">
    <name type="scientific">Mariniradius saccharolyticus AK6</name>
    <dbReference type="NCBI Taxonomy" id="1239962"/>
    <lineage>
        <taxon>Bacteria</taxon>
        <taxon>Pseudomonadati</taxon>
        <taxon>Bacteroidota</taxon>
        <taxon>Cytophagia</taxon>
        <taxon>Cytophagales</taxon>
        <taxon>Cyclobacteriaceae</taxon>
        <taxon>Mariniradius</taxon>
    </lineage>
</organism>
<reference evidence="3" key="1">
    <citation type="submission" date="2013-01" db="EMBL/GenBank/DDBJ databases">
        <title>Genome assembly of Mariniradius saccharolyticus AK6.</title>
        <authorList>
            <person name="Vaidya B."/>
            <person name="Khatri I."/>
            <person name="Tanuku N.R.S."/>
            <person name="Subramanian S."/>
            <person name="Pinnaka A."/>
        </authorList>
    </citation>
    <scope>NUCLEOTIDE SEQUENCE [LARGE SCALE GENOMIC DNA]</scope>
    <source>
        <strain evidence="3">AK6</strain>
    </source>
</reference>
<accession>M7Y091</accession>
<evidence type="ECO:0000259" key="1">
    <source>
        <dbReference type="Pfam" id="PF13173"/>
    </source>
</evidence>
<evidence type="ECO:0000313" key="3">
    <source>
        <dbReference type="EMBL" id="EMS34172.1"/>
    </source>
</evidence>
<dbReference type="STRING" id="1239962.C943_03989"/>
<dbReference type="eggNOG" id="COG1373">
    <property type="taxonomic scope" value="Bacteria"/>
</dbReference>
<dbReference type="Pfam" id="PF13635">
    <property type="entry name" value="DUF4143"/>
    <property type="match status" value="1"/>
</dbReference>
<dbReference type="InterPro" id="IPR027417">
    <property type="entry name" value="P-loop_NTPase"/>
</dbReference>
<dbReference type="OrthoDB" id="9801840at2"/>
<dbReference type="PANTHER" id="PTHR33295">
    <property type="entry name" value="ATPASE"/>
    <property type="match status" value="1"/>
</dbReference>
<name>M7Y091_9BACT</name>
<dbReference type="AlphaFoldDB" id="M7Y091"/>
<feature type="domain" description="DUF4143" evidence="2">
    <location>
        <begin position="203"/>
        <end position="346"/>
    </location>
</feature>